<evidence type="ECO:0000313" key="1">
    <source>
        <dbReference type="EMBL" id="CAH0384785.1"/>
    </source>
</evidence>
<organism evidence="1 2">
    <name type="scientific">Bemisia tabaci</name>
    <name type="common">Sweetpotato whitefly</name>
    <name type="synonym">Aleurodes tabaci</name>
    <dbReference type="NCBI Taxonomy" id="7038"/>
    <lineage>
        <taxon>Eukaryota</taxon>
        <taxon>Metazoa</taxon>
        <taxon>Ecdysozoa</taxon>
        <taxon>Arthropoda</taxon>
        <taxon>Hexapoda</taxon>
        <taxon>Insecta</taxon>
        <taxon>Pterygota</taxon>
        <taxon>Neoptera</taxon>
        <taxon>Paraneoptera</taxon>
        <taxon>Hemiptera</taxon>
        <taxon>Sternorrhyncha</taxon>
        <taxon>Aleyrodoidea</taxon>
        <taxon>Aleyrodidae</taxon>
        <taxon>Aleyrodinae</taxon>
        <taxon>Bemisia</taxon>
    </lineage>
</organism>
<protein>
    <submittedName>
        <fullName evidence="1">Uncharacterized protein</fullName>
    </submittedName>
</protein>
<dbReference type="PANTHER" id="PTHR46113">
    <property type="entry name" value="SNAC DOMAIN-CONTAINING PROTEIN"/>
    <property type="match status" value="1"/>
</dbReference>
<reference evidence="1" key="1">
    <citation type="submission" date="2021-12" db="EMBL/GenBank/DDBJ databases">
        <authorList>
            <person name="King R."/>
        </authorList>
    </citation>
    <scope>NUCLEOTIDE SEQUENCE</scope>
</reference>
<accession>A0A9P0A550</accession>
<name>A0A9P0A550_BEMTA</name>
<dbReference type="EMBL" id="OU963863">
    <property type="protein sequence ID" value="CAH0384785.1"/>
    <property type="molecule type" value="Genomic_DNA"/>
</dbReference>
<sequence length="336" mass="38688">MSSADCSFVFFSPSSRGFSLDKAVTIFRLHSTEISLSKKENAAASGIRYHRWLMRFDTVASVATYGIKIQSISAKYFLGEFGSNPVIYAPDAFHHARWMMKAIYSLKIYLFRGQFELSESELKGISDVCVFIVKVYIKAWFTSTRSVKAPQHDIEFLQILSNYRKIDSVISVATVSNLMSHLWYLIPEAAAFSFFDRDISVECKRKMVTALSKENPLEDGEKKTKLQSAEDISGKDVSNFISCSSYKLFERFHLSSNFLKEDPSTWLENPQYLKNREIVKKIKVVNDTAERGVKLFEEYSQKHTKSDEERQRILQVVSDYRKAFPNVKKSTLRKKL</sequence>
<dbReference type="Proteomes" id="UP001152759">
    <property type="component" value="Chromosome 2"/>
</dbReference>
<dbReference type="PANTHER" id="PTHR46113:SF1">
    <property type="entry name" value="PEPTIDASE M17 LEUCYL AMINOPEPTIDASE N-TERMINAL DOMAIN-CONTAINING PROTEIN"/>
    <property type="match status" value="1"/>
</dbReference>
<evidence type="ECO:0000313" key="2">
    <source>
        <dbReference type="Proteomes" id="UP001152759"/>
    </source>
</evidence>
<proteinExistence type="predicted"/>
<dbReference type="AlphaFoldDB" id="A0A9P0A550"/>
<keyword evidence="2" id="KW-1185">Reference proteome</keyword>
<gene>
    <name evidence="1" type="ORF">BEMITA_LOCUS4078</name>
</gene>